<evidence type="ECO:0000313" key="3">
    <source>
        <dbReference type="Proteomes" id="UP000224386"/>
    </source>
</evidence>
<sequence length="65" mass="7663">MESLKSLKRNLYLFISMFIYFSIIFTSIFIMDNTFNWLSFILALISLSALVLTILDIKNKNHNIK</sequence>
<accession>A0A2C1MI36</accession>
<comment type="caution">
    <text evidence="2">The sequence shown here is derived from an EMBL/GenBank/DDBJ whole genome shotgun (WGS) entry which is preliminary data.</text>
</comment>
<organism evidence="2 3">
    <name type="scientific">Bacillus cereus</name>
    <dbReference type="NCBI Taxonomy" id="1396"/>
    <lineage>
        <taxon>Bacteria</taxon>
        <taxon>Bacillati</taxon>
        <taxon>Bacillota</taxon>
        <taxon>Bacilli</taxon>
        <taxon>Bacillales</taxon>
        <taxon>Bacillaceae</taxon>
        <taxon>Bacillus</taxon>
        <taxon>Bacillus cereus group</taxon>
    </lineage>
</organism>
<dbReference type="AlphaFoldDB" id="A0A2C1MI36"/>
<feature type="transmembrane region" description="Helical" evidence="1">
    <location>
        <begin position="37"/>
        <end position="55"/>
    </location>
</feature>
<reference evidence="2 3" key="1">
    <citation type="submission" date="2017-09" db="EMBL/GenBank/DDBJ databases">
        <title>Large-scale bioinformatics analysis of Bacillus genomes uncovers conserved roles of natural products in bacterial physiology.</title>
        <authorList>
            <consortium name="Agbiome Team Llc"/>
            <person name="Bleich R.M."/>
            <person name="Grubbs K.J."/>
            <person name="Santa Maria K.C."/>
            <person name="Allen S.E."/>
            <person name="Farag S."/>
            <person name="Shank E.A."/>
            <person name="Bowers A."/>
        </authorList>
    </citation>
    <scope>NUCLEOTIDE SEQUENCE [LARGE SCALE GENOMIC DNA]</scope>
    <source>
        <strain evidence="2 3">AFS070861</strain>
    </source>
</reference>
<keyword evidence="1" id="KW-0472">Membrane</keyword>
<proteinExistence type="predicted"/>
<dbReference type="Proteomes" id="UP000224386">
    <property type="component" value="Unassembled WGS sequence"/>
</dbReference>
<gene>
    <name evidence="2" type="ORF">COK05_17210</name>
</gene>
<keyword evidence="1" id="KW-0812">Transmembrane</keyword>
<name>A0A2C1MI36_BACCE</name>
<protein>
    <submittedName>
        <fullName evidence="2">Uncharacterized protein</fullName>
    </submittedName>
</protein>
<feature type="transmembrane region" description="Helical" evidence="1">
    <location>
        <begin position="12"/>
        <end position="31"/>
    </location>
</feature>
<evidence type="ECO:0000313" key="2">
    <source>
        <dbReference type="EMBL" id="PFQ44615.1"/>
    </source>
</evidence>
<dbReference type="EMBL" id="NVAP01000038">
    <property type="protein sequence ID" value="PFQ44615.1"/>
    <property type="molecule type" value="Genomic_DNA"/>
</dbReference>
<keyword evidence="1" id="KW-1133">Transmembrane helix</keyword>
<evidence type="ECO:0000256" key="1">
    <source>
        <dbReference type="SAM" id="Phobius"/>
    </source>
</evidence>